<dbReference type="PATRIC" id="fig|927704.6.peg.3161"/>
<name>I0GWA4_SELRL</name>
<protein>
    <submittedName>
        <fullName evidence="3">Uncharacterized protein</fullName>
    </submittedName>
</protein>
<dbReference type="RefSeq" id="WP_014431250.1">
    <property type="nucleotide sequence ID" value="NC_017078.1"/>
</dbReference>
<accession>I0GWA4</accession>
<reference evidence="3 4" key="1">
    <citation type="submission" date="2011-10" db="EMBL/GenBank/DDBJ databases">
        <title>Whole genome sequence of Selenomonas ruminantium subsp. lactilytica TAM6421.</title>
        <authorList>
            <person name="Oguchi A."/>
            <person name="Ankai A."/>
            <person name="Kaneko J."/>
            <person name="Yamada-Narita S."/>
            <person name="Fukui S."/>
            <person name="Takahashi M."/>
            <person name="Onodera T."/>
            <person name="Kojima S."/>
            <person name="Fushimi T."/>
            <person name="Abe N."/>
            <person name="Kamio Y."/>
            <person name="Yamazaki S."/>
            <person name="Fujita N."/>
        </authorList>
    </citation>
    <scope>NUCLEOTIDE SEQUENCE [LARGE SCALE GENOMIC DNA]</scope>
    <source>
        <strain evidence="4">NBRC 103574 / TAM6421</strain>
        <plasmid evidence="3 4">pSRC1</plasmid>
    </source>
</reference>
<sequence>MDSANKSKVKFLLLLDALLHTNHANPRATPKLINDVETALESIFPQEQNNTISDTTIGRYIKSINASKLFHIETMKAKKSGYYCDKFLFDSAEFSVIAQALFQSPSISTKETIALLGKFMHRTDALGDKYLKIMMKQLSNTAPRRKTKRKILPIIQIILESIWYENKISFTYYINDTNEIKKRHKHIDEKTGQPKKYIVSPYFLVWHSDECYLIANLDSLNEKGRKTFTHFKVSRIANDIMRLTMSPVESISLMDEYKHYYIPEKNKCSKTNETVDFEKLSHQTALKSFALDRYMREHLWMFHSMSAPIKLRLYFTEDSVRLIQMRFDLDSRALKLNPISGRYAKDGKQLYSAYIRVQENEGLYVWLMQMGSRIFVKEPASIREKLKQRLQDALDVNAYLENN</sequence>
<dbReference type="AlphaFoldDB" id="I0GWA4"/>
<dbReference type="HOGENOM" id="CLU_562247_0_0_9"/>
<dbReference type="Pfam" id="PF13280">
    <property type="entry name" value="WYL"/>
    <property type="match status" value="1"/>
</dbReference>
<evidence type="ECO:0000313" key="4">
    <source>
        <dbReference type="Proteomes" id="UP000007887"/>
    </source>
</evidence>
<dbReference type="OrthoDB" id="9772503at2"/>
<gene>
    <name evidence="3" type="ordered locus">SELR_pSRC102340</name>
</gene>
<dbReference type="InterPro" id="IPR026881">
    <property type="entry name" value="WYL_dom"/>
</dbReference>
<proteinExistence type="predicted"/>
<feature type="domain" description="WCX" evidence="2">
    <location>
        <begin position="308"/>
        <end position="394"/>
    </location>
</feature>
<evidence type="ECO:0000259" key="1">
    <source>
        <dbReference type="Pfam" id="PF13280"/>
    </source>
</evidence>
<organism evidence="3 4">
    <name type="scientific">Selenomonas ruminantium subsp. lactilytica (strain NBRC 103574 / TAM6421)</name>
    <dbReference type="NCBI Taxonomy" id="927704"/>
    <lineage>
        <taxon>Bacteria</taxon>
        <taxon>Bacillati</taxon>
        <taxon>Bacillota</taxon>
        <taxon>Negativicutes</taxon>
        <taxon>Selenomonadales</taxon>
        <taxon>Selenomonadaceae</taxon>
        <taxon>Selenomonas</taxon>
    </lineage>
</organism>
<evidence type="ECO:0000259" key="2">
    <source>
        <dbReference type="Pfam" id="PF25583"/>
    </source>
</evidence>
<dbReference type="InterPro" id="IPR057727">
    <property type="entry name" value="WCX_dom"/>
</dbReference>
<dbReference type="KEGG" id="sri:SELR_pSRC102340"/>
<keyword evidence="3" id="KW-0614">Plasmid</keyword>
<dbReference type="EMBL" id="AP012299">
    <property type="protein sequence ID" value="BAL85041.1"/>
    <property type="molecule type" value="Genomic_DNA"/>
</dbReference>
<feature type="domain" description="WYL" evidence="1">
    <location>
        <begin position="154"/>
        <end position="237"/>
    </location>
</feature>
<dbReference type="Pfam" id="PF25583">
    <property type="entry name" value="WCX"/>
    <property type="match status" value="1"/>
</dbReference>
<evidence type="ECO:0000313" key="3">
    <source>
        <dbReference type="EMBL" id="BAL85041.1"/>
    </source>
</evidence>
<geneLocation type="plasmid" evidence="3 4">
    <name>pSRC1</name>
</geneLocation>
<dbReference type="Proteomes" id="UP000007887">
    <property type="component" value="Plasmid pSRC1"/>
</dbReference>